<accession>W9RFF8</accession>
<name>W9RFF8_9ROSA</name>
<evidence type="ECO:0000313" key="3">
    <source>
        <dbReference type="Proteomes" id="UP000030645"/>
    </source>
</evidence>
<dbReference type="Proteomes" id="UP000030645">
    <property type="component" value="Unassembled WGS sequence"/>
</dbReference>
<dbReference type="AlphaFoldDB" id="W9RFF8"/>
<proteinExistence type="predicted"/>
<sequence length="106" mass="11851">MNLISGQLADNAGGTKDVQVSRVPTAEGRPRPSDLPVRKPFMAARHVQYLLSGIEKSRFNMQEPHKAAFEYHFELVAALKHMLSTSCSLRSFAFVSFKMLILAMQV</sequence>
<dbReference type="STRING" id="981085.W9RFF8"/>
<evidence type="ECO:0000313" key="2">
    <source>
        <dbReference type="EMBL" id="EXB68905.1"/>
    </source>
</evidence>
<feature type="region of interest" description="Disordered" evidence="1">
    <location>
        <begin position="1"/>
        <end position="37"/>
    </location>
</feature>
<gene>
    <name evidence="2" type="ORF">L484_001812</name>
</gene>
<reference evidence="3" key="1">
    <citation type="submission" date="2013-01" db="EMBL/GenBank/DDBJ databases">
        <title>Draft Genome Sequence of a Mulberry Tree, Morus notabilis C.K. Schneid.</title>
        <authorList>
            <person name="He N."/>
            <person name="Zhao S."/>
        </authorList>
    </citation>
    <scope>NUCLEOTIDE SEQUENCE</scope>
</reference>
<keyword evidence="3" id="KW-1185">Reference proteome</keyword>
<dbReference type="EMBL" id="KE344581">
    <property type="protein sequence ID" value="EXB68905.1"/>
    <property type="molecule type" value="Genomic_DNA"/>
</dbReference>
<organism evidence="2 3">
    <name type="scientific">Morus notabilis</name>
    <dbReference type="NCBI Taxonomy" id="981085"/>
    <lineage>
        <taxon>Eukaryota</taxon>
        <taxon>Viridiplantae</taxon>
        <taxon>Streptophyta</taxon>
        <taxon>Embryophyta</taxon>
        <taxon>Tracheophyta</taxon>
        <taxon>Spermatophyta</taxon>
        <taxon>Magnoliopsida</taxon>
        <taxon>eudicotyledons</taxon>
        <taxon>Gunneridae</taxon>
        <taxon>Pentapetalae</taxon>
        <taxon>rosids</taxon>
        <taxon>fabids</taxon>
        <taxon>Rosales</taxon>
        <taxon>Moraceae</taxon>
        <taxon>Moreae</taxon>
        <taxon>Morus</taxon>
    </lineage>
</organism>
<evidence type="ECO:0000256" key="1">
    <source>
        <dbReference type="SAM" id="MobiDB-lite"/>
    </source>
</evidence>
<protein>
    <submittedName>
        <fullName evidence="2">Uncharacterized protein</fullName>
    </submittedName>
</protein>